<dbReference type="EMBL" id="LT629751">
    <property type="protein sequence ID" value="SDT29859.1"/>
    <property type="molecule type" value="Genomic_DNA"/>
</dbReference>
<dbReference type="InterPro" id="IPR025540">
    <property type="entry name" value="FlK"/>
</dbReference>
<feature type="active site" evidence="1">
    <location>
        <position position="79"/>
    </location>
</feature>
<proteinExistence type="predicted"/>
<dbReference type="PIRSF" id="PIRSF014972">
    <property type="entry name" value="FlK"/>
    <property type="match status" value="1"/>
</dbReference>
<evidence type="ECO:0000313" key="4">
    <source>
        <dbReference type="EMBL" id="SDT29859.1"/>
    </source>
</evidence>
<reference evidence="5" key="1">
    <citation type="submission" date="2016-10" db="EMBL/GenBank/DDBJ databases">
        <authorList>
            <person name="Varghese N."/>
            <person name="Submissions S."/>
        </authorList>
    </citation>
    <scope>NUCLEOTIDE SEQUENCE [LARGE SCALE GENOMIC DNA]</scope>
    <source>
        <strain evidence="5">KCTC 32247</strain>
    </source>
</reference>
<accession>A0A1H1Z8L0</accession>
<sequence length="147" mass="15865">MTTAADTPTLAIDSQYELAYRVSGSDSPRTLCSEPGDDFPDVLATARMVGLLELAAARLMRPLLKDGELSVGVGVDVTHLAATPLFETVRARATFLGMDGKLYAFRVELFDDGGKVGEGRHTRAIVATERLLKSTEKRLQAARNPQS</sequence>
<dbReference type="Pfam" id="PF22636">
    <property type="entry name" value="FlK"/>
    <property type="match status" value="1"/>
</dbReference>
<evidence type="ECO:0000256" key="2">
    <source>
        <dbReference type="PIRSR" id="PIRSR014972-2"/>
    </source>
</evidence>
<feature type="domain" description="Fluoroacetyl-CoA-specific thioesterase-like" evidence="3">
    <location>
        <begin position="37"/>
        <end position="128"/>
    </location>
</feature>
<feature type="binding site" evidence="2">
    <location>
        <position position="72"/>
    </location>
    <ligand>
        <name>CoA</name>
        <dbReference type="ChEBI" id="CHEBI:57287"/>
    </ligand>
</feature>
<dbReference type="PANTHER" id="PTHR36934:SF1">
    <property type="entry name" value="THIOESTERASE DOMAIN-CONTAINING PROTEIN"/>
    <property type="match status" value="1"/>
</dbReference>
<dbReference type="PANTHER" id="PTHR36934">
    <property type="entry name" value="BLR0278 PROTEIN"/>
    <property type="match status" value="1"/>
</dbReference>
<dbReference type="STRING" id="1392877.SAMN05216221_4133"/>
<dbReference type="InterPro" id="IPR054485">
    <property type="entry name" value="FlK-like_dom"/>
</dbReference>
<feature type="active site" evidence="1">
    <location>
        <position position="45"/>
    </location>
</feature>
<dbReference type="RefSeq" id="WP_090351801.1">
    <property type="nucleotide sequence ID" value="NZ_LT629751.1"/>
</dbReference>
<feature type="binding site" evidence="2">
    <location>
        <position position="123"/>
    </location>
    <ligand>
        <name>substrate</name>
    </ligand>
</feature>
<evidence type="ECO:0000313" key="5">
    <source>
        <dbReference type="Proteomes" id="UP000243359"/>
    </source>
</evidence>
<organism evidence="4 5">
    <name type="scientific">Pseudomonas oryzae</name>
    <dbReference type="NCBI Taxonomy" id="1392877"/>
    <lineage>
        <taxon>Bacteria</taxon>
        <taxon>Pseudomonadati</taxon>
        <taxon>Pseudomonadota</taxon>
        <taxon>Gammaproteobacteria</taxon>
        <taxon>Pseudomonadales</taxon>
        <taxon>Pseudomonadaceae</taxon>
        <taxon>Pseudomonas</taxon>
    </lineage>
</organism>
<evidence type="ECO:0000256" key="1">
    <source>
        <dbReference type="PIRSR" id="PIRSR014972-1"/>
    </source>
</evidence>
<feature type="active site" evidence="1">
    <location>
        <position position="53"/>
    </location>
</feature>
<dbReference type="Proteomes" id="UP000243359">
    <property type="component" value="Chromosome I"/>
</dbReference>
<evidence type="ECO:0000259" key="3">
    <source>
        <dbReference type="Pfam" id="PF22636"/>
    </source>
</evidence>
<dbReference type="Gene3D" id="3.10.129.10">
    <property type="entry name" value="Hotdog Thioesterase"/>
    <property type="match status" value="1"/>
</dbReference>
<keyword evidence="5" id="KW-1185">Reference proteome</keyword>
<gene>
    <name evidence="4" type="ORF">SAMN05216221_4133</name>
</gene>
<feature type="binding site" evidence="2">
    <location>
        <position position="72"/>
    </location>
    <ligand>
        <name>substrate</name>
    </ligand>
</feature>
<protein>
    <submittedName>
        <fullName evidence="4">Predicted thioesterase</fullName>
    </submittedName>
</protein>
<dbReference type="SUPFAM" id="SSF54637">
    <property type="entry name" value="Thioesterase/thiol ester dehydrase-isomerase"/>
    <property type="match status" value="1"/>
</dbReference>
<dbReference type="OrthoDB" id="8526175at2"/>
<dbReference type="AlphaFoldDB" id="A0A1H1Z8L0"/>
<name>A0A1H1Z8L0_9PSED</name>
<dbReference type="InterPro" id="IPR029069">
    <property type="entry name" value="HotDog_dom_sf"/>
</dbReference>